<gene>
    <name evidence="2" type="ORF">EDD27_6676</name>
</gene>
<sequence>MIKSLAGTVLVAAAATTLMAAPAAASSSSSGVDASTSATGAQLIRTKSYWGHCEETCRIKVRIKNISGKRLFNVKLNVKLRINGRKAGACYDYVGSIRPYGVGWASCTVRTRTLANMWNDFLDYRGRYYKYASTYVAYRYYR</sequence>
<dbReference type="EMBL" id="SAUN01000001">
    <property type="protein sequence ID" value="RVX43962.1"/>
    <property type="molecule type" value="Genomic_DNA"/>
</dbReference>
<proteinExistence type="predicted"/>
<feature type="signal peptide" evidence="1">
    <location>
        <begin position="1"/>
        <end position="20"/>
    </location>
</feature>
<reference evidence="2 3" key="1">
    <citation type="submission" date="2019-01" db="EMBL/GenBank/DDBJ databases">
        <title>Sequencing the genomes of 1000 actinobacteria strains.</title>
        <authorList>
            <person name="Klenk H.-P."/>
        </authorList>
    </citation>
    <scope>NUCLEOTIDE SEQUENCE [LARGE SCALE GENOMIC DNA]</scope>
    <source>
        <strain evidence="2 3">DSM 43925</strain>
    </source>
</reference>
<dbReference type="OrthoDB" id="3539644at2"/>
<organism evidence="2 3">
    <name type="scientific">Nonomuraea polychroma</name>
    <dbReference type="NCBI Taxonomy" id="46176"/>
    <lineage>
        <taxon>Bacteria</taxon>
        <taxon>Bacillati</taxon>
        <taxon>Actinomycetota</taxon>
        <taxon>Actinomycetes</taxon>
        <taxon>Streptosporangiales</taxon>
        <taxon>Streptosporangiaceae</taxon>
        <taxon>Nonomuraea</taxon>
    </lineage>
</organism>
<dbReference type="RefSeq" id="WP_127935818.1">
    <property type="nucleotide sequence ID" value="NZ_SAUN01000001.1"/>
</dbReference>
<comment type="caution">
    <text evidence="2">The sequence shown here is derived from an EMBL/GenBank/DDBJ whole genome shotgun (WGS) entry which is preliminary data.</text>
</comment>
<dbReference type="Proteomes" id="UP000284824">
    <property type="component" value="Unassembled WGS sequence"/>
</dbReference>
<name>A0A438MDY9_9ACTN</name>
<evidence type="ECO:0000256" key="1">
    <source>
        <dbReference type="SAM" id="SignalP"/>
    </source>
</evidence>
<keyword evidence="3" id="KW-1185">Reference proteome</keyword>
<evidence type="ECO:0000313" key="2">
    <source>
        <dbReference type="EMBL" id="RVX43962.1"/>
    </source>
</evidence>
<dbReference type="AlphaFoldDB" id="A0A438MDY9"/>
<evidence type="ECO:0000313" key="3">
    <source>
        <dbReference type="Proteomes" id="UP000284824"/>
    </source>
</evidence>
<accession>A0A438MDY9</accession>
<feature type="chain" id="PRO_5039365083" evidence="1">
    <location>
        <begin position="21"/>
        <end position="142"/>
    </location>
</feature>
<protein>
    <submittedName>
        <fullName evidence="2">Uncharacterized protein</fullName>
    </submittedName>
</protein>
<keyword evidence="1" id="KW-0732">Signal</keyword>